<gene>
    <name evidence="1" type="ORF">SAMN05421670_2240</name>
</gene>
<sequence length="185" mass="21791">MLNRYTNDYIKEIIQYIMTTVNIDLEIRPDESGINMSYNFIGHYIGVDFTRLISAWEEIEAPLSLDSYIKTLTIHELGHAVDRAALLESLERTIEIFRTKNSNLVSEIYNDRELLSMIMEEHEMNIIFEETAWRNAERLNADFNFVDHSTLSNVRKHCLTSYQRLYLADLKRYEILSENQDVKTA</sequence>
<reference evidence="2" key="1">
    <citation type="submission" date="2016-10" db="EMBL/GenBank/DDBJ databases">
        <authorList>
            <person name="Varghese N."/>
            <person name="Submissions S."/>
        </authorList>
    </citation>
    <scope>NUCLEOTIDE SEQUENCE [LARGE SCALE GENOMIC DNA]</scope>
    <source>
        <strain evidence="2">DSM 11706</strain>
    </source>
</reference>
<evidence type="ECO:0000313" key="1">
    <source>
        <dbReference type="EMBL" id="SFQ47536.1"/>
    </source>
</evidence>
<organism evidence="1 2">
    <name type="scientific">Psychrobacillus psychrotolerans</name>
    <dbReference type="NCBI Taxonomy" id="126156"/>
    <lineage>
        <taxon>Bacteria</taxon>
        <taxon>Bacillati</taxon>
        <taxon>Bacillota</taxon>
        <taxon>Bacilli</taxon>
        <taxon>Bacillales</taxon>
        <taxon>Bacillaceae</taxon>
        <taxon>Psychrobacillus</taxon>
    </lineage>
</organism>
<dbReference type="EMBL" id="FOXU01000003">
    <property type="protein sequence ID" value="SFQ47536.1"/>
    <property type="molecule type" value="Genomic_DNA"/>
</dbReference>
<dbReference type="STRING" id="126156.SAMN05421670_2240"/>
<accession>A0A1I5YTK2</accession>
<proteinExistence type="predicted"/>
<evidence type="ECO:0008006" key="3">
    <source>
        <dbReference type="Google" id="ProtNLM"/>
    </source>
</evidence>
<name>A0A1I5YTK2_9BACI</name>
<evidence type="ECO:0000313" key="2">
    <source>
        <dbReference type="Proteomes" id="UP000198734"/>
    </source>
</evidence>
<dbReference type="AlphaFoldDB" id="A0A1I5YTK2"/>
<protein>
    <recommendedName>
        <fullName evidence="3">Integrase</fullName>
    </recommendedName>
</protein>
<dbReference type="Proteomes" id="UP000198734">
    <property type="component" value="Unassembled WGS sequence"/>
</dbReference>
<dbReference type="OrthoDB" id="2449993at2"/>
<keyword evidence="2" id="KW-1185">Reference proteome</keyword>